<name>A0A316UMS8_9BASI</name>
<evidence type="ECO:0000256" key="4">
    <source>
        <dbReference type="ARBA" id="ARBA00017497"/>
    </source>
</evidence>
<accession>A0A316UMS8</accession>
<dbReference type="EC" id="2.1.1.233" evidence="3 8"/>
<dbReference type="InterPro" id="IPR007213">
    <property type="entry name" value="Ppm1/Ppm2/Tcmp"/>
</dbReference>
<dbReference type="InterPro" id="IPR029063">
    <property type="entry name" value="SAM-dependent_MTases_sf"/>
</dbReference>
<feature type="compositionally biased region" description="Low complexity" evidence="10">
    <location>
        <begin position="105"/>
        <end position="117"/>
    </location>
</feature>
<evidence type="ECO:0000256" key="3">
    <source>
        <dbReference type="ARBA" id="ARBA00012834"/>
    </source>
</evidence>
<comment type="similarity">
    <text evidence="2 8">Belongs to the methyltransferase superfamily. LCMT family.</text>
</comment>
<evidence type="ECO:0000256" key="7">
    <source>
        <dbReference type="ARBA" id="ARBA00022691"/>
    </source>
</evidence>
<reference evidence="11 12" key="1">
    <citation type="journal article" date="2018" name="Mol. Biol. Evol.">
        <title>Broad Genomic Sampling Reveals a Smut Pathogenic Ancestry of the Fungal Clade Ustilaginomycotina.</title>
        <authorList>
            <person name="Kijpornyongpan T."/>
            <person name="Mondo S.J."/>
            <person name="Barry K."/>
            <person name="Sandor L."/>
            <person name="Lee J."/>
            <person name="Lipzen A."/>
            <person name="Pangilinan J."/>
            <person name="LaButti K."/>
            <person name="Hainaut M."/>
            <person name="Henrissat B."/>
            <person name="Grigoriev I.V."/>
            <person name="Spatafora J.W."/>
            <person name="Aime M.C."/>
        </authorList>
    </citation>
    <scope>NUCLEOTIDE SEQUENCE [LARGE SCALE GENOMIC DNA]</scope>
    <source>
        <strain evidence="11 12">MCA 5214</strain>
    </source>
</reference>
<comment type="catalytic activity">
    <reaction evidence="1 8">
        <text>[phosphatase 2A protein]-C-terminal L-leucine + S-adenosyl-L-methionine = [phosphatase 2A protein]-C-terminal L-leucine methyl ester + S-adenosyl-L-homocysteine</text>
        <dbReference type="Rhea" id="RHEA:48544"/>
        <dbReference type="Rhea" id="RHEA-COMP:12134"/>
        <dbReference type="Rhea" id="RHEA-COMP:12135"/>
        <dbReference type="ChEBI" id="CHEBI:57856"/>
        <dbReference type="ChEBI" id="CHEBI:59789"/>
        <dbReference type="ChEBI" id="CHEBI:90516"/>
        <dbReference type="ChEBI" id="CHEBI:90517"/>
        <dbReference type="EC" id="2.1.1.233"/>
    </reaction>
</comment>
<feature type="compositionally biased region" description="Low complexity" evidence="10">
    <location>
        <begin position="13"/>
        <end position="33"/>
    </location>
</feature>
<dbReference type="PANTHER" id="PTHR13600">
    <property type="entry name" value="LEUCINE CARBOXYL METHYLTRANSFERASE"/>
    <property type="match status" value="1"/>
</dbReference>
<sequence length="421" mass="44727">MSAPLRDPCAEPAASTSSSDLAASSSSSKPVASGGLTLGLPRSKGGGGAKASSSSSTPTALELRKRHEDDSIRSTDNDAIGSRLSAIQAGYLEKEPFSQLLYAGPPASSSSSSHSPTLNPPPTLHRPPIINIGTYLRCTAIDRIVASFLASSGGKAQIVSLGAGSDSRFWRIAADPNLSPRLAHYLELDFSSVTARKLASIQRQPALSQPLGEPTLERCGLLSPRYALRGCDLRRLADEGEILTSLDPSRPTLILAECVLSYMPPQESVDVLAAVARRMEETTPVAAVCYEMCVAGEGADEGATMMGKFGQTMLRNLETRGLSLSGARQYRTTSSHVERLQAGLSLPAITQTPRRASSLSLARIYSSSLSPTLRNRINRIEGLDEVEELQMLLGCYAVSWGVRGGDETLPASLERALRSIE</sequence>
<dbReference type="Gene3D" id="3.40.50.150">
    <property type="entry name" value="Vaccinia Virus protein VP39"/>
    <property type="match status" value="1"/>
</dbReference>
<dbReference type="SUPFAM" id="SSF53335">
    <property type="entry name" value="S-adenosyl-L-methionine-dependent methyltransferases"/>
    <property type="match status" value="1"/>
</dbReference>
<proteinExistence type="inferred from homology"/>
<keyword evidence="7 8" id="KW-0949">S-adenosyl-L-methionine</keyword>
<evidence type="ECO:0000256" key="1">
    <source>
        <dbReference type="ARBA" id="ARBA00000724"/>
    </source>
</evidence>
<feature type="binding site" evidence="9">
    <location>
        <position position="162"/>
    </location>
    <ligand>
        <name>S-adenosyl-L-methionine</name>
        <dbReference type="ChEBI" id="CHEBI:59789"/>
    </ligand>
</feature>
<dbReference type="Proteomes" id="UP000245884">
    <property type="component" value="Unassembled WGS sequence"/>
</dbReference>
<evidence type="ECO:0000256" key="5">
    <source>
        <dbReference type="ARBA" id="ARBA00022603"/>
    </source>
</evidence>
<dbReference type="AlphaFoldDB" id="A0A316UMS8"/>
<dbReference type="PIRSF" id="PIRSF016305">
    <property type="entry name" value="LCM_mtfrase"/>
    <property type="match status" value="1"/>
</dbReference>
<evidence type="ECO:0000256" key="9">
    <source>
        <dbReference type="PIRSR" id="PIRSR016305-1"/>
    </source>
</evidence>
<feature type="binding site" evidence="9">
    <location>
        <position position="257"/>
    </location>
    <ligand>
        <name>S-adenosyl-L-methionine</name>
        <dbReference type="ChEBI" id="CHEBI:59789"/>
    </ligand>
</feature>
<feature type="binding site" evidence="9">
    <location>
        <begin position="232"/>
        <end position="233"/>
    </location>
    <ligand>
        <name>S-adenosyl-L-methionine</name>
        <dbReference type="ChEBI" id="CHEBI:59789"/>
    </ligand>
</feature>
<protein>
    <recommendedName>
        <fullName evidence="4 8">Leucine carboxyl methyltransferase 1</fullName>
        <ecNumber evidence="3 8">2.1.1.233</ecNumber>
    </recommendedName>
</protein>
<evidence type="ECO:0000313" key="12">
    <source>
        <dbReference type="Proteomes" id="UP000245884"/>
    </source>
</evidence>
<evidence type="ECO:0000256" key="2">
    <source>
        <dbReference type="ARBA" id="ARBA00010703"/>
    </source>
</evidence>
<dbReference type="InterPro" id="IPR016651">
    <property type="entry name" value="LCMT1"/>
</dbReference>
<feature type="binding site" evidence="9">
    <location>
        <position position="137"/>
    </location>
    <ligand>
        <name>S-adenosyl-L-methionine</name>
        <dbReference type="ChEBI" id="CHEBI:59789"/>
    </ligand>
</feature>
<dbReference type="RefSeq" id="XP_025360283.1">
    <property type="nucleotide sequence ID" value="XM_025509796.1"/>
</dbReference>
<dbReference type="PANTHER" id="PTHR13600:SF21">
    <property type="entry name" value="LEUCINE CARBOXYL METHYLTRANSFERASE 1"/>
    <property type="match status" value="1"/>
</dbReference>
<dbReference type="STRING" id="1569628.A0A316UMS8"/>
<feature type="compositionally biased region" description="Basic and acidic residues" evidence="10">
    <location>
        <begin position="62"/>
        <end position="76"/>
    </location>
</feature>
<dbReference type="GeneID" id="37031619"/>
<dbReference type="EMBL" id="KZ819675">
    <property type="protein sequence ID" value="PWN25671.1"/>
    <property type="molecule type" value="Genomic_DNA"/>
</dbReference>
<organism evidence="11 12">
    <name type="scientific">Jaminaea rosea</name>
    <dbReference type="NCBI Taxonomy" id="1569628"/>
    <lineage>
        <taxon>Eukaryota</taxon>
        <taxon>Fungi</taxon>
        <taxon>Dikarya</taxon>
        <taxon>Basidiomycota</taxon>
        <taxon>Ustilaginomycotina</taxon>
        <taxon>Exobasidiomycetes</taxon>
        <taxon>Microstromatales</taxon>
        <taxon>Microstromatales incertae sedis</taxon>
        <taxon>Jaminaea</taxon>
    </lineage>
</organism>
<evidence type="ECO:0000313" key="11">
    <source>
        <dbReference type="EMBL" id="PWN25671.1"/>
    </source>
</evidence>
<evidence type="ECO:0000256" key="10">
    <source>
        <dbReference type="SAM" id="MobiDB-lite"/>
    </source>
</evidence>
<dbReference type="GO" id="GO:0032259">
    <property type="term" value="P:methylation"/>
    <property type="evidence" value="ECO:0007669"/>
    <property type="project" value="UniProtKB-KW"/>
</dbReference>
<evidence type="ECO:0000256" key="6">
    <source>
        <dbReference type="ARBA" id="ARBA00022679"/>
    </source>
</evidence>
<evidence type="ECO:0000256" key="8">
    <source>
        <dbReference type="PIRNR" id="PIRNR016305"/>
    </source>
</evidence>
<keyword evidence="6 8" id="KW-0808">Transferase</keyword>
<feature type="region of interest" description="Disordered" evidence="10">
    <location>
        <begin position="103"/>
        <end position="126"/>
    </location>
</feature>
<gene>
    <name evidence="11" type="ORF">BDZ90DRAFT_71159</name>
</gene>
<dbReference type="GO" id="GO:0018423">
    <property type="term" value="F:protein C-terminal leucine carboxyl O-methyltransferase activity"/>
    <property type="evidence" value="ECO:0007669"/>
    <property type="project" value="UniProtKB-EC"/>
</dbReference>
<dbReference type="Pfam" id="PF04072">
    <property type="entry name" value="LCM"/>
    <property type="match status" value="1"/>
</dbReference>
<comment type="function">
    <text evidence="8">Methylates the carboxyl group of the C-terminal leucine residue of protein phosphatase 2A catalytic subunits to form alpha-leucine ester residues.</text>
</comment>
<keyword evidence="12" id="KW-1185">Reference proteome</keyword>
<feature type="region of interest" description="Disordered" evidence="10">
    <location>
        <begin position="1"/>
        <end position="77"/>
    </location>
</feature>
<dbReference type="OrthoDB" id="203237at2759"/>
<keyword evidence="5 8" id="KW-0489">Methyltransferase</keyword>